<organism evidence="1 2">
    <name type="scientific">Vagococcus proximus</name>
    <dbReference type="NCBI Taxonomy" id="2991417"/>
    <lineage>
        <taxon>Bacteria</taxon>
        <taxon>Bacillati</taxon>
        <taxon>Bacillota</taxon>
        <taxon>Bacilli</taxon>
        <taxon>Lactobacillales</taxon>
        <taxon>Enterococcaceae</taxon>
        <taxon>Vagococcus</taxon>
    </lineage>
</organism>
<reference evidence="1" key="1">
    <citation type="submission" date="2022-10" db="EMBL/GenBank/DDBJ databases">
        <title>Vagococcus sp. isolated from poultry meat.</title>
        <authorList>
            <person name="Johansson P."/>
            <person name="Bjorkroth J."/>
        </authorList>
    </citation>
    <scope>NUCLEOTIDE SEQUENCE</scope>
    <source>
        <strain evidence="1">PNs007</strain>
    </source>
</reference>
<comment type="caution">
    <text evidence="1">The sequence shown here is derived from an EMBL/GenBank/DDBJ whole genome shotgun (WGS) entry which is preliminary data.</text>
</comment>
<evidence type="ECO:0000313" key="2">
    <source>
        <dbReference type="Proteomes" id="UP001147148"/>
    </source>
</evidence>
<proteinExistence type="predicted"/>
<dbReference type="Proteomes" id="UP001147148">
    <property type="component" value="Unassembled WGS sequence"/>
</dbReference>
<evidence type="ECO:0000313" key="1">
    <source>
        <dbReference type="EMBL" id="MDF0480261.1"/>
    </source>
</evidence>
<keyword evidence="2" id="KW-1185">Reference proteome</keyword>
<dbReference type="EMBL" id="JAPDSH010000006">
    <property type="protein sequence ID" value="MDF0480261.1"/>
    <property type="molecule type" value="Genomic_DNA"/>
</dbReference>
<accession>A0ABT5X2M7</accession>
<dbReference type="RefSeq" id="WP_275471847.1">
    <property type="nucleotide sequence ID" value="NZ_JAPDSH010000006.1"/>
</dbReference>
<protein>
    <submittedName>
        <fullName evidence="1">Uncharacterized protein</fullName>
    </submittedName>
</protein>
<gene>
    <name evidence="1" type="ORF">OL233_08190</name>
</gene>
<sequence length="232" mass="26852">MTFIVFMRGFEVFEETQKGNAKDNVNKNFYALLDLIQKERTALKGNEPYRITNTMSNVNIFDFLDDTIHKNSVTPIYFENFTLNNFVNTKDQAGLYFGLLEQIVSYLNSNYLNKTISSSDYDLYINILGSTLSIKELNIILTYAIYIPNGFNLSVSLIGTGLFYTKSSDRKYTICLKELEDISDEYMPRISPEKASELREYVVRNNIEYKNNNPNTFHYSANLKSIISELEK</sequence>
<name>A0ABT5X2M7_9ENTE</name>